<dbReference type="Pfam" id="PF11258">
    <property type="entry name" value="DUF3048"/>
    <property type="match status" value="1"/>
</dbReference>
<dbReference type="Proteomes" id="UP000076490">
    <property type="component" value="Unassembled WGS sequence"/>
</dbReference>
<dbReference type="RefSeq" id="WP_063181467.1">
    <property type="nucleotide sequence ID" value="NZ_LQNT01000010.1"/>
</dbReference>
<name>A0A165GUT4_9BACL</name>
<feature type="domain" description="DUF3048" evidence="3">
    <location>
        <begin position="226"/>
        <end position="327"/>
    </location>
</feature>
<sequence length="341" mass="37444">MKKRNWIAAAAVAVLLAGCAKSAVDEPINPDAENEEKPDEAFAEVTYTAPYTGLEMETEPDMRPVLATINNHPKARPQSGLSEADVIYEMLAEYEVTRLLALYQSEMPDRIGPIRSARDYFIELAGGHGALYIAHGHSPEAKSLLDSGAVDHLNGIRYEGTLFLRSKDRKAPHNSYITGDAVFNGAMDSGFRMDNPKDPDWRFDTDPPAGGEEATEADVTYGRFTNFNSRYVYDPQNASYKRFTGGEETVDASGNTPVRLANVLILEVPHRVIDDQGRRSLDLAAGGKASVLRNGLVYQASWQLRDGIPTVMDGDQPFDLAPGKTWIHLVPDISGTLTHHP</sequence>
<dbReference type="EMBL" id="LQNT01000010">
    <property type="protein sequence ID" value="KZE37765.1"/>
    <property type="molecule type" value="Genomic_DNA"/>
</dbReference>
<feature type="domain" description="DUF3048" evidence="2">
    <location>
        <begin position="52"/>
        <end position="191"/>
    </location>
</feature>
<evidence type="ECO:0000259" key="2">
    <source>
        <dbReference type="Pfam" id="PF11258"/>
    </source>
</evidence>
<dbReference type="InterPro" id="IPR035328">
    <property type="entry name" value="DUF3048_C"/>
</dbReference>
<feature type="signal peptide" evidence="1">
    <location>
        <begin position="1"/>
        <end position="23"/>
    </location>
</feature>
<dbReference type="AlphaFoldDB" id="A0A165GUT4"/>
<proteinExistence type="predicted"/>
<evidence type="ECO:0000313" key="4">
    <source>
        <dbReference type="EMBL" id="KZE37765.1"/>
    </source>
</evidence>
<gene>
    <name evidence="4" type="ORF">AV656_09545</name>
</gene>
<reference evidence="4 5" key="1">
    <citation type="submission" date="2016-01" db="EMBL/GenBank/DDBJ databases">
        <title>Whole genome sequencing of Bhargavaea cecembensis T14.</title>
        <authorList>
            <person name="Hong K.W."/>
        </authorList>
    </citation>
    <scope>NUCLEOTIDE SEQUENCE [LARGE SCALE GENOMIC DNA]</scope>
    <source>
        <strain evidence="4 5">T14</strain>
    </source>
</reference>
<dbReference type="PROSITE" id="PS51257">
    <property type="entry name" value="PROKAR_LIPOPROTEIN"/>
    <property type="match status" value="1"/>
</dbReference>
<evidence type="ECO:0000313" key="5">
    <source>
        <dbReference type="Proteomes" id="UP000076490"/>
    </source>
</evidence>
<protein>
    <recommendedName>
        <fullName evidence="6">Lipoprotein YerB</fullName>
    </recommendedName>
</protein>
<evidence type="ECO:0000256" key="1">
    <source>
        <dbReference type="SAM" id="SignalP"/>
    </source>
</evidence>
<accession>A0A165GUT4</accession>
<comment type="caution">
    <text evidence="4">The sequence shown here is derived from an EMBL/GenBank/DDBJ whole genome shotgun (WGS) entry which is preliminary data.</text>
</comment>
<evidence type="ECO:0008006" key="6">
    <source>
        <dbReference type="Google" id="ProtNLM"/>
    </source>
</evidence>
<feature type="chain" id="PRO_5039010443" description="Lipoprotein YerB" evidence="1">
    <location>
        <begin position="24"/>
        <end position="341"/>
    </location>
</feature>
<evidence type="ECO:0000259" key="3">
    <source>
        <dbReference type="Pfam" id="PF17479"/>
    </source>
</evidence>
<keyword evidence="1" id="KW-0732">Signal</keyword>
<dbReference type="InterPro" id="IPR023158">
    <property type="entry name" value="YerB-like_sf"/>
</dbReference>
<dbReference type="SUPFAM" id="SSF159774">
    <property type="entry name" value="YerB-like"/>
    <property type="match status" value="1"/>
</dbReference>
<dbReference type="InterPro" id="IPR021416">
    <property type="entry name" value="DUF3048_N"/>
</dbReference>
<dbReference type="Pfam" id="PF17479">
    <property type="entry name" value="DUF3048_C"/>
    <property type="match status" value="1"/>
</dbReference>
<dbReference type="Gene3D" id="3.50.90.10">
    <property type="entry name" value="YerB-like"/>
    <property type="match status" value="1"/>
</dbReference>
<organism evidence="4 5">
    <name type="scientific">Bhargavaea cecembensis</name>
    <dbReference type="NCBI Taxonomy" id="394098"/>
    <lineage>
        <taxon>Bacteria</taxon>
        <taxon>Bacillati</taxon>
        <taxon>Bacillota</taxon>
        <taxon>Bacilli</taxon>
        <taxon>Bacillales</taxon>
        <taxon>Caryophanaceae</taxon>
        <taxon>Bhargavaea</taxon>
    </lineage>
</organism>